<feature type="region of interest" description="Disordered" evidence="1">
    <location>
        <begin position="34"/>
        <end position="103"/>
    </location>
</feature>
<dbReference type="Proteomes" id="UP000636709">
    <property type="component" value="Unassembled WGS sequence"/>
</dbReference>
<proteinExistence type="predicted"/>
<evidence type="ECO:0000256" key="1">
    <source>
        <dbReference type="SAM" id="MobiDB-lite"/>
    </source>
</evidence>
<comment type="caution">
    <text evidence="2">The sequence shown here is derived from an EMBL/GenBank/DDBJ whole genome shotgun (WGS) entry which is preliminary data.</text>
</comment>
<reference evidence="2" key="1">
    <citation type="submission" date="2020-07" db="EMBL/GenBank/DDBJ databases">
        <title>Genome sequence and genetic diversity analysis of an under-domesticated orphan crop, white fonio (Digitaria exilis).</title>
        <authorList>
            <person name="Bennetzen J.L."/>
            <person name="Chen S."/>
            <person name="Ma X."/>
            <person name="Wang X."/>
            <person name="Yssel A.E.J."/>
            <person name="Chaluvadi S.R."/>
            <person name="Johnson M."/>
            <person name="Gangashetty P."/>
            <person name="Hamidou F."/>
            <person name="Sanogo M.D."/>
            <person name="Zwaenepoel A."/>
            <person name="Wallace J."/>
            <person name="Van De Peer Y."/>
            <person name="Van Deynze A."/>
        </authorList>
    </citation>
    <scope>NUCLEOTIDE SEQUENCE</scope>
    <source>
        <tissue evidence="2">Leaves</tissue>
    </source>
</reference>
<keyword evidence="3" id="KW-1185">Reference proteome</keyword>
<organism evidence="2 3">
    <name type="scientific">Digitaria exilis</name>
    <dbReference type="NCBI Taxonomy" id="1010633"/>
    <lineage>
        <taxon>Eukaryota</taxon>
        <taxon>Viridiplantae</taxon>
        <taxon>Streptophyta</taxon>
        <taxon>Embryophyta</taxon>
        <taxon>Tracheophyta</taxon>
        <taxon>Spermatophyta</taxon>
        <taxon>Magnoliopsida</taxon>
        <taxon>Liliopsida</taxon>
        <taxon>Poales</taxon>
        <taxon>Poaceae</taxon>
        <taxon>PACMAD clade</taxon>
        <taxon>Panicoideae</taxon>
        <taxon>Panicodae</taxon>
        <taxon>Paniceae</taxon>
        <taxon>Anthephorinae</taxon>
        <taxon>Digitaria</taxon>
    </lineage>
</organism>
<protein>
    <submittedName>
        <fullName evidence="2">Uncharacterized protein</fullName>
    </submittedName>
</protein>
<accession>A0A835B0J7</accession>
<gene>
    <name evidence="2" type="ORF">HU200_045766</name>
</gene>
<evidence type="ECO:0000313" key="2">
    <source>
        <dbReference type="EMBL" id="KAF8679420.1"/>
    </source>
</evidence>
<dbReference type="EMBL" id="JACEFO010002124">
    <property type="protein sequence ID" value="KAF8679420.1"/>
    <property type="molecule type" value="Genomic_DNA"/>
</dbReference>
<sequence>MSPVRLLDEMPNSRILRIPANDAGRLPEKTLEHRSMKRRLRRLPSSGGSVDTSPALFTSRCCSNSRRPSAGGRRPPSGLRPSSSMRRWDMLPRNSGTPPVKLLAPRRRPRSLLSLASDGGIRPDKELSVRLRYLSFSGSGAWGGISPENQLDDRSTYLMMLGLASSDSAGKPPRKALLSRERKARWVGMAGMAPTNKLTNRCQRLEDFTRHSHRAGQPKRHEPNSMVRRHVADPHGRQQQVLLG</sequence>
<feature type="compositionally biased region" description="Low complexity" evidence="1">
    <location>
        <begin position="63"/>
        <end position="85"/>
    </location>
</feature>
<dbReference type="AlphaFoldDB" id="A0A835B0J7"/>
<feature type="compositionally biased region" description="Polar residues" evidence="1">
    <location>
        <begin position="46"/>
        <end position="62"/>
    </location>
</feature>
<name>A0A835B0J7_9POAL</name>
<evidence type="ECO:0000313" key="3">
    <source>
        <dbReference type="Proteomes" id="UP000636709"/>
    </source>
</evidence>
<feature type="region of interest" description="Disordered" evidence="1">
    <location>
        <begin position="208"/>
        <end position="244"/>
    </location>
</feature>